<organism evidence="1 2">
    <name type="scientific">Roseiconus lacunae</name>
    <dbReference type="NCBI Taxonomy" id="2605694"/>
    <lineage>
        <taxon>Bacteria</taxon>
        <taxon>Pseudomonadati</taxon>
        <taxon>Planctomycetota</taxon>
        <taxon>Planctomycetia</taxon>
        <taxon>Pirellulales</taxon>
        <taxon>Pirellulaceae</taxon>
        <taxon>Roseiconus</taxon>
    </lineage>
</organism>
<reference evidence="1 2" key="1">
    <citation type="submission" date="2023-06" db="EMBL/GenBank/DDBJ databases">
        <title>Roseiconus lacunae JC819 isolated from Gulf of Mannar region, Tamil Nadu.</title>
        <authorList>
            <person name="Pk S."/>
            <person name="Ch S."/>
            <person name="Ch V.R."/>
        </authorList>
    </citation>
    <scope>NUCLEOTIDE SEQUENCE [LARGE SCALE GENOMIC DNA]</scope>
    <source>
        <strain evidence="1 2">JC819</strain>
    </source>
</reference>
<dbReference type="EMBL" id="JASZZN010000002">
    <property type="protein sequence ID" value="MDM4014576.1"/>
    <property type="molecule type" value="Genomic_DNA"/>
</dbReference>
<dbReference type="RefSeq" id="WP_230774911.1">
    <property type="nucleotide sequence ID" value="NZ_JAJMQV010000059.1"/>
</dbReference>
<name>A0ABT7PEC8_9BACT</name>
<gene>
    <name evidence="1" type="ORF">QTN89_03970</name>
</gene>
<dbReference type="Proteomes" id="UP001239462">
    <property type="component" value="Unassembled WGS sequence"/>
</dbReference>
<evidence type="ECO:0000313" key="1">
    <source>
        <dbReference type="EMBL" id="MDM4014576.1"/>
    </source>
</evidence>
<accession>A0ABT7PEC8</accession>
<protein>
    <submittedName>
        <fullName evidence="1">Uncharacterized protein</fullName>
    </submittedName>
</protein>
<proteinExistence type="predicted"/>
<sequence>MSVTQFAKAFSGGLPCCLALVVVAIGGCVNRGEHHRPHYKRVLPMVVTGHGKQGYCRPRNYLGYYETTWNSPEQFGCVGRAHCGNPVCGQCSASVVGELPALQVGGRVTFEDAANAPTIRENVVEPGEVLHLGDPTSYEDPAARETVTPQKTNALELIPTSAMAPLDDTSVEKASAVMLVRPARSAIPAGKSRQHTQAPAEQKLETFLRSKW</sequence>
<evidence type="ECO:0000313" key="2">
    <source>
        <dbReference type="Proteomes" id="UP001239462"/>
    </source>
</evidence>
<comment type="caution">
    <text evidence="1">The sequence shown here is derived from an EMBL/GenBank/DDBJ whole genome shotgun (WGS) entry which is preliminary data.</text>
</comment>
<keyword evidence="2" id="KW-1185">Reference proteome</keyword>